<organism evidence="4 5">
    <name type="scientific">Desulfarculus baarsii (strain ATCC 33931 / DSM 2075 / LMG 7858 / VKM B-1802 / 2st14)</name>
    <dbReference type="NCBI Taxonomy" id="644282"/>
    <lineage>
        <taxon>Bacteria</taxon>
        <taxon>Pseudomonadati</taxon>
        <taxon>Thermodesulfobacteriota</taxon>
        <taxon>Desulfarculia</taxon>
        <taxon>Desulfarculales</taxon>
        <taxon>Desulfarculaceae</taxon>
        <taxon>Desulfarculus</taxon>
    </lineage>
</organism>
<dbReference type="Proteomes" id="UP000009047">
    <property type="component" value="Chromosome"/>
</dbReference>
<evidence type="ECO:0000256" key="2">
    <source>
        <dbReference type="SAM" id="SignalP"/>
    </source>
</evidence>
<dbReference type="EMBL" id="CP002085">
    <property type="protein sequence ID" value="ADK85399.1"/>
    <property type="molecule type" value="Genomic_DNA"/>
</dbReference>
<dbReference type="Gene3D" id="2.40.128.130">
    <property type="entry name" value="Autotransporter beta-domain"/>
    <property type="match status" value="1"/>
</dbReference>
<name>E1QI82_DESB2</name>
<dbReference type="InterPro" id="IPR005546">
    <property type="entry name" value="Autotransporte_beta"/>
</dbReference>
<dbReference type="HOGENOM" id="CLU_259749_0_0_7"/>
<evidence type="ECO:0000313" key="5">
    <source>
        <dbReference type="Proteomes" id="UP000009047"/>
    </source>
</evidence>
<evidence type="ECO:0000256" key="1">
    <source>
        <dbReference type="SAM" id="MobiDB-lite"/>
    </source>
</evidence>
<proteinExistence type="predicted"/>
<dbReference type="SUPFAM" id="SSF103515">
    <property type="entry name" value="Autotransporter"/>
    <property type="match status" value="1"/>
</dbReference>
<feature type="domain" description="Autotransporter" evidence="3">
    <location>
        <begin position="1043"/>
        <end position="1322"/>
    </location>
</feature>
<evidence type="ECO:0000259" key="3">
    <source>
        <dbReference type="PROSITE" id="PS51208"/>
    </source>
</evidence>
<dbReference type="SMART" id="SM00869">
    <property type="entry name" value="Autotransporter"/>
    <property type="match status" value="1"/>
</dbReference>
<accession>E1QI82</accession>
<dbReference type="Pfam" id="PF03797">
    <property type="entry name" value="Autotransporter"/>
    <property type="match status" value="1"/>
</dbReference>
<gene>
    <name evidence="4" type="ordered locus">Deba_2034</name>
</gene>
<dbReference type="PROSITE" id="PS51208">
    <property type="entry name" value="AUTOTRANSPORTER"/>
    <property type="match status" value="1"/>
</dbReference>
<keyword evidence="2" id="KW-0732">Signal</keyword>
<dbReference type="eggNOG" id="COG3210">
    <property type="taxonomic scope" value="Bacteria"/>
</dbReference>
<feature type="compositionally biased region" description="Polar residues" evidence="1">
    <location>
        <begin position="300"/>
        <end position="309"/>
    </location>
</feature>
<dbReference type="KEGG" id="dbr:Deba_2034"/>
<dbReference type="STRING" id="644282.Deba_2034"/>
<keyword evidence="5" id="KW-1185">Reference proteome</keyword>
<protein>
    <submittedName>
        <fullName evidence="4">Outer membrane autotransporter barrel domain protein</fullName>
    </submittedName>
</protein>
<dbReference type="InterPro" id="IPR036709">
    <property type="entry name" value="Autotransporte_beta_dom_sf"/>
</dbReference>
<feature type="compositionally biased region" description="Polar residues" evidence="1">
    <location>
        <begin position="108"/>
        <end position="124"/>
    </location>
</feature>
<feature type="compositionally biased region" description="Gly residues" evidence="1">
    <location>
        <begin position="91"/>
        <end position="106"/>
    </location>
</feature>
<feature type="region of interest" description="Disordered" evidence="1">
    <location>
        <begin position="86"/>
        <end position="124"/>
    </location>
</feature>
<evidence type="ECO:0000313" key="4">
    <source>
        <dbReference type="EMBL" id="ADK85399.1"/>
    </source>
</evidence>
<dbReference type="eggNOG" id="COG4625">
    <property type="taxonomic scope" value="Bacteria"/>
</dbReference>
<sequence>MKAKVIIMLAFMLVSLAAPMNVAMAAVGTNPGTGNPNDYGGAGDWLGTADDDQYTNSNGATVSGDVDMTQGGADNLTNDGVVTGDVTLSSDGGGEIDNSGAVGGDIRGSQNSSSGDAGGQNSITNSGAVGGDIFGSYNSTGGASGGENTILNSGSACGFIYGSNNVGDDSEGGYNEVHINVGGTVGVDVYGSNNVGADSTGGINYITNLGTVDNDLYGSNNVGAGSSGGGNMIEIGEDGAVAGDVYGTCNQGANSSGGENQIFNTGTITGSVAGSSNEASGTSGGENSVVNRGVIHGSVAGSNNEANGTSGSGNGALNDGTIDGRLVGSNNQGAGASGGQNVLYNLGTVGQDIVASRNSGAGASGGQNFIINYGQADSFVAGSHNIGANSEGGTNVIYNTGDVAGSILGSYNQGDGSEGGGNSILNVGSASAIEGSANAGAGSSGGENLVLNAGTTYNAQGSWNTGVNSSGGGNTLYNHGSITYNLCGSANVGAGSSGGENQIYNTSAVGDSILGSYNQGANASGGENSIENTGQADYIDGSWNIGDGSSGGENTIYNYAGGLVLTDIYGSANDGVGSSGGDNQIYNYGTVSGSIHGSFNYGANTSGGDNYIANYGTVLGSVYGGVNAGMDTSGGGNHIYNYGTVQGSIRGSDDRGGNATSTGNVIFNYGVVGESIWSGDGDDVIHLLGGSVGGWVLAGDGDDTVIYSGGSSVGSGVSGQSGVDSLSLVGSGVFDADKFFDFERISYDGTGNATFINDWEFTSSLYIRGRLTLPDDQTIGAPTFTLSGSAFINGTLDSRLVTINPGGFLGGVGAILGNVVNHGWFSPGNSIGTMTVIGDYHNASDGVLLIELDPSGACDLVRILNNGVAYLDGYAQVSLPQALYTNGQSWTIISAGAVQGSFLGLQGLPTSQTVSLTPVYHADSVSLDIARVSFASLALTPGQKGVGAALDAIVPLAQARQDQMTQLLLAMDWSYDLSQIRQTLEAANPEMYDAFSAASLSGARTFDRMLWWRSLTARSAANQAAGASGPTQAASQELSANGQAGGGWSAWARALGDWSNQSGDSGHLGYRLGSGGAIVGVDGRVLPWLSTGLAMASSVTNIDWSMAGHEGDQRALNIGLYASADLEAFYLNAAFSYGAYDNSAKRQSWLDGQGVKANADFDGQTWLARLGGGHDWLLAGWRVGPTASLEYVNLREDAFDESGAGLMSLRVKDRSENYLGSRLGARAAYDWACGAATLSPGGYVNWLHNFDADARTVQATFRDYGSAPISVEGLEPAADMLEAGLGLSAAFGPTFSLFVEGTILQSSSWSAQAVTAGLNVAF</sequence>
<reference evidence="4 5" key="1">
    <citation type="journal article" date="2010" name="Stand. Genomic Sci.">
        <title>Complete genome sequence of Desulfarculus baarsii type strain (2st14).</title>
        <authorList>
            <person name="Sun H."/>
            <person name="Spring S."/>
            <person name="Lapidus A."/>
            <person name="Davenport K."/>
            <person name="Del Rio T.G."/>
            <person name="Tice H."/>
            <person name="Nolan M."/>
            <person name="Copeland A."/>
            <person name="Cheng J.F."/>
            <person name="Lucas S."/>
            <person name="Tapia R."/>
            <person name="Goodwin L."/>
            <person name="Pitluck S."/>
            <person name="Ivanova N."/>
            <person name="Pagani I."/>
            <person name="Mavromatis K."/>
            <person name="Ovchinnikova G."/>
            <person name="Pati A."/>
            <person name="Chen A."/>
            <person name="Palaniappan K."/>
            <person name="Hauser L."/>
            <person name="Chang Y.J."/>
            <person name="Jeffries C.D."/>
            <person name="Detter J.C."/>
            <person name="Han C."/>
            <person name="Rohde M."/>
            <person name="Brambilla E."/>
            <person name="Goker M."/>
            <person name="Woyke T."/>
            <person name="Bristow J."/>
            <person name="Eisen J.A."/>
            <person name="Markowitz V."/>
            <person name="Hugenholtz P."/>
            <person name="Kyrpides N.C."/>
            <person name="Klenk H.P."/>
            <person name="Land M."/>
        </authorList>
    </citation>
    <scope>NUCLEOTIDE SEQUENCE [LARGE SCALE GENOMIC DNA]</scope>
    <source>
        <strain evidence="5">ATCC 33931 / DSM 2075 / LMG 7858 / VKM B-1802 / 2st14</strain>
    </source>
</reference>
<feature type="region of interest" description="Disordered" evidence="1">
    <location>
        <begin position="298"/>
        <end position="317"/>
    </location>
</feature>
<feature type="signal peptide" evidence="2">
    <location>
        <begin position="1"/>
        <end position="25"/>
    </location>
</feature>
<feature type="chain" id="PRO_5003150111" evidence="2">
    <location>
        <begin position="26"/>
        <end position="1322"/>
    </location>
</feature>